<organism evidence="2 3">
    <name type="scientific">Croceicoccus mobilis</name>
    <dbReference type="NCBI Taxonomy" id="1703339"/>
    <lineage>
        <taxon>Bacteria</taxon>
        <taxon>Pseudomonadati</taxon>
        <taxon>Pseudomonadota</taxon>
        <taxon>Alphaproteobacteria</taxon>
        <taxon>Sphingomonadales</taxon>
        <taxon>Erythrobacteraceae</taxon>
        <taxon>Croceicoccus</taxon>
    </lineage>
</organism>
<keyword evidence="1" id="KW-0732">Signal</keyword>
<dbReference type="PROSITE" id="PS51257">
    <property type="entry name" value="PROKAR_LIPOPROTEIN"/>
    <property type="match status" value="1"/>
</dbReference>
<keyword evidence="3" id="KW-1185">Reference proteome</keyword>
<evidence type="ECO:0000256" key="1">
    <source>
        <dbReference type="SAM" id="SignalP"/>
    </source>
</evidence>
<dbReference type="RefSeq" id="WP_066772427.1">
    <property type="nucleotide sequence ID" value="NZ_BMIP01000001.1"/>
</dbReference>
<gene>
    <name evidence="2" type="ORF">GCM10010990_01650</name>
</gene>
<feature type="chain" id="PRO_5036972591" evidence="1">
    <location>
        <begin position="28"/>
        <end position="224"/>
    </location>
</feature>
<evidence type="ECO:0000313" key="3">
    <source>
        <dbReference type="Proteomes" id="UP000612349"/>
    </source>
</evidence>
<evidence type="ECO:0000313" key="2">
    <source>
        <dbReference type="EMBL" id="GGD56125.1"/>
    </source>
</evidence>
<reference evidence="2" key="1">
    <citation type="journal article" date="2014" name="Int. J. Syst. Evol. Microbiol.">
        <title>Complete genome sequence of Corynebacterium casei LMG S-19264T (=DSM 44701T), isolated from a smear-ripened cheese.</title>
        <authorList>
            <consortium name="US DOE Joint Genome Institute (JGI-PGF)"/>
            <person name="Walter F."/>
            <person name="Albersmeier A."/>
            <person name="Kalinowski J."/>
            <person name="Ruckert C."/>
        </authorList>
    </citation>
    <scope>NUCLEOTIDE SEQUENCE</scope>
    <source>
        <strain evidence="2">CGMCC 1.15360</strain>
    </source>
</reference>
<dbReference type="EMBL" id="BMIP01000001">
    <property type="protein sequence ID" value="GGD56125.1"/>
    <property type="molecule type" value="Genomic_DNA"/>
</dbReference>
<reference evidence="2" key="2">
    <citation type="submission" date="2020-09" db="EMBL/GenBank/DDBJ databases">
        <authorList>
            <person name="Sun Q."/>
            <person name="Zhou Y."/>
        </authorList>
    </citation>
    <scope>NUCLEOTIDE SEQUENCE</scope>
    <source>
        <strain evidence="2">CGMCC 1.15360</strain>
    </source>
</reference>
<accession>A0A916YRG9</accession>
<protein>
    <submittedName>
        <fullName evidence="2">Uncharacterized protein</fullName>
    </submittedName>
</protein>
<name>A0A916YRG9_9SPHN</name>
<dbReference type="AlphaFoldDB" id="A0A916YRG9"/>
<sequence>MTSTFRPLAKRAASAMLMLGAAATLSACSSEGDLVLQEGVGVSAIRSKCPAVGIPAYTGDITLFRDAANKTLGSMDVTASITDLRTSCDETGERIYSESTFQVYGRRTDTSAARTVELPYFVTVLQGGSSVQTKRVGTVTLNFAAGEERAQASAKAGAFVNASAATLPDDIRERVTRKRRAGDADAAMDPLAAPDVKAAIARATFEVLIGFQLDQDQLAYNATR</sequence>
<feature type="signal peptide" evidence="1">
    <location>
        <begin position="1"/>
        <end position="27"/>
    </location>
</feature>
<dbReference type="Proteomes" id="UP000612349">
    <property type="component" value="Unassembled WGS sequence"/>
</dbReference>
<proteinExistence type="predicted"/>
<comment type="caution">
    <text evidence="2">The sequence shown here is derived from an EMBL/GenBank/DDBJ whole genome shotgun (WGS) entry which is preliminary data.</text>
</comment>